<dbReference type="EMBL" id="AP021784">
    <property type="protein sequence ID" value="BBN70220.1"/>
    <property type="molecule type" value="Genomic_DNA"/>
</dbReference>
<accession>A0A5H2YG79</accession>
<evidence type="ECO:0000256" key="1">
    <source>
        <dbReference type="SAM" id="MobiDB-lite"/>
    </source>
</evidence>
<protein>
    <submittedName>
        <fullName evidence="2">Uncharacterized protein</fullName>
    </submittedName>
</protein>
<reference evidence="2" key="1">
    <citation type="journal article" date="2019" name="Science">
        <title>Mutation of a bHLH transcription factor allowed almond domestication.</title>
        <authorList>
            <person name="Sanchez-Perez R."/>
            <person name="Pavan S."/>
            <person name="Mazzeo R."/>
            <person name="Moldovan C."/>
            <person name="Aiese Cigliano R."/>
            <person name="Del Cueto J."/>
            <person name="Ricciardi F."/>
            <person name="Lotti C."/>
            <person name="Ricciardi L."/>
            <person name="Dicenta F."/>
            <person name="Lopez-Marques R.L."/>
            <person name="Lindberg Moller B."/>
        </authorList>
    </citation>
    <scope>NUCLEOTIDE SEQUENCE</scope>
</reference>
<organism evidence="2">
    <name type="scientific">Prunus dulcis</name>
    <name type="common">Almond</name>
    <name type="synonym">Amygdalus dulcis</name>
    <dbReference type="NCBI Taxonomy" id="3755"/>
    <lineage>
        <taxon>Eukaryota</taxon>
        <taxon>Viridiplantae</taxon>
        <taxon>Streptophyta</taxon>
        <taxon>Embryophyta</taxon>
        <taxon>Tracheophyta</taxon>
        <taxon>Spermatophyta</taxon>
        <taxon>Magnoliopsida</taxon>
        <taxon>eudicotyledons</taxon>
        <taxon>Gunneridae</taxon>
        <taxon>Pentapetalae</taxon>
        <taxon>rosids</taxon>
        <taxon>fabids</taxon>
        <taxon>Rosales</taxon>
        <taxon>Rosaceae</taxon>
        <taxon>Amygdaloideae</taxon>
        <taxon>Amygdaleae</taxon>
        <taxon>Prunus</taxon>
    </lineage>
</organism>
<proteinExistence type="predicted"/>
<sequence length="105" mass="11538">LFPLSLRRTPAVRPFTFSASARPPQAELISAVGTIRFASLSPSRPDRPPPLGRPELIGKPCFPTDVRPSSSELPARISPSFLHQIDRVRHQRSGRPAAGTFERSN</sequence>
<gene>
    <name evidence="2" type="ORF">Prudu_1447S000600</name>
</gene>
<dbReference type="AlphaFoldDB" id="A0A5H2YG79"/>
<evidence type="ECO:0000313" key="2">
    <source>
        <dbReference type="EMBL" id="BBN70220.1"/>
    </source>
</evidence>
<name>A0A5H2YG79_PRUDU</name>
<feature type="region of interest" description="Disordered" evidence="1">
    <location>
        <begin position="39"/>
        <end position="105"/>
    </location>
</feature>
<feature type="non-terminal residue" evidence="2">
    <location>
        <position position="1"/>
    </location>
</feature>